<keyword evidence="5" id="KW-1185">Reference proteome</keyword>
<keyword evidence="4" id="KW-0378">Hydrolase</keyword>
<dbReference type="EMBL" id="RYYV01000006">
    <property type="protein sequence ID" value="RUL76089.1"/>
    <property type="molecule type" value="Genomic_DNA"/>
</dbReference>
<proteinExistence type="predicted"/>
<dbReference type="InterPro" id="IPR000073">
    <property type="entry name" value="AB_hydrolase_1"/>
</dbReference>
<dbReference type="GO" id="GO:0016787">
    <property type="term" value="F:hydrolase activity"/>
    <property type="evidence" value="ECO:0007669"/>
    <property type="project" value="UniProtKB-KW"/>
</dbReference>
<dbReference type="AlphaFoldDB" id="A0A432M6D2"/>
<evidence type="ECO:0000256" key="2">
    <source>
        <dbReference type="SAM" id="Phobius"/>
    </source>
</evidence>
<dbReference type="InterPro" id="IPR029058">
    <property type="entry name" value="AB_hydrolase_fold"/>
</dbReference>
<dbReference type="PANTHER" id="PTHR46438">
    <property type="entry name" value="ALPHA/BETA-HYDROLASES SUPERFAMILY PROTEIN"/>
    <property type="match status" value="1"/>
</dbReference>
<feature type="domain" description="AB hydrolase-1" evidence="3">
    <location>
        <begin position="130"/>
        <end position="248"/>
    </location>
</feature>
<accession>A0A432M6D2</accession>
<reference evidence="4 5" key="1">
    <citation type="submission" date="2018-12" db="EMBL/GenBank/DDBJ databases">
        <title>Dyella dinghuensis sp. nov. DHOA06 and Dyella choica sp. nov. 4M-K27, isolated from forest soil.</title>
        <authorList>
            <person name="Qiu L.-H."/>
            <person name="Gao Z.-H."/>
        </authorList>
    </citation>
    <scope>NUCLEOTIDE SEQUENCE [LARGE SCALE GENOMIC DNA]</scope>
    <source>
        <strain evidence="4 5">4M-K27</strain>
    </source>
</reference>
<dbReference type="SUPFAM" id="SSF53474">
    <property type="entry name" value="alpha/beta-Hydrolases"/>
    <property type="match status" value="1"/>
</dbReference>
<evidence type="ECO:0000313" key="4">
    <source>
        <dbReference type="EMBL" id="RUL76089.1"/>
    </source>
</evidence>
<gene>
    <name evidence="4" type="ORF">EKH80_10270</name>
</gene>
<name>A0A432M6D2_9GAMM</name>
<feature type="transmembrane region" description="Helical" evidence="2">
    <location>
        <begin position="72"/>
        <end position="94"/>
    </location>
</feature>
<comment type="caution">
    <text evidence="4">The sequence shown here is derived from an EMBL/GenBank/DDBJ whole genome shotgun (WGS) entry which is preliminary data.</text>
</comment>
<evidence type="ECO:0000256" key="1">
    <source>
        <dbReference type="SAM" id="MobiDB-lite"/>
    </source>
</evidence>
<protein>
    <submittedName>
        <fullName evidence="4">Alpha/beta fold hydrolase</fullName>
    </submittedName>
</protein>
<organism evidence="4 5">
    <name type="scientific">Dyella choica</name>
    <dbReference type="NCBI Taxonomy" id="1927959"/>
    <lineage>
        <taxon>Bacteria</taxon>
        <taxon>Pseudomonadati</taxon>
        <taxon>Pseudomonadota</taxon>
        <taxon>Gammaproteobacteria</taxon>
        <taxon>Lysobacterales</taxon>
        <taxon>Rhodanobacteraceae</taxon>
        <taxon>Dyella</taxon>
    </lineage>
</organism>
<dbReference type="Proteomes" id="UP000274358">
    <property type="component" value="Unassembled WGS sequence"/>
</dbReference>
<sequence>MSALSNTKRPAQHRQRAAPCRQPYGRGAIRFPISRPRIAIIPPILPGRCPMALDSRQNSIGQPSREHRWRRLLARIGIGLLLLLVLTCITGATWNALMIRHYRLAYPAPGKTYRVDGHAMHMYCTGTGSPTLVLDAGLGDDCTVWAKVQPELSKTTQVCSYDRSGLGRSDTLSNDHDANTLADQLHALLEQAGIAKPFVLMGHSIAGVYLRAYATRYPHDLAGLVFVDGSTPDQMKRLPKEVMGSVPNFALMKWMTVLGVARATGQCPDIEPGLESERGWILSDACVPSIVAAGIGEFRDIDRSSDETRQSGPFGSLPILIFFRGPGRTRQKGRSSPLSAGRNESGFR</sequence>
<evidence type="ECO:0000313" key="5">
    <source>
        <dbReference type="Proteomes" id="UP000274358"/>
    </source>
</evidence>
<keyword evidence="2" id="KW-0472">Membrane</keyword>
<evidence type="ECO:0000259" key="3">
    <source>
        <dbReference type="Pfam" id="PF00561"/>
    </source>
</evidence>
<feature type="region of interest" description="Disordered" evidence="1">
    <location>
        <begin position="325"/>
        <end position="348"/>
    </location>
</feature>
<keyword evidence="2" id="KW-1133">Transmembrane helix</keyword>
<dbReference type="Pfam" id="PF00561">
    <property type="entry name" value="Abhydrolase_1"/>
    <property type="match status" value="1"/>
</dbReference>
<keyword evidence="2" id="KW-0812">Transmembrane</keyword>
<dbReference type="Gene3D" id="3.40.50.1820">
    <property type="entry name" value="alpha/beta hydrolase"/>
    <property type="match status" value="1"/>
</dbReference>